<dbReference type="Pfam" id="PF00332">
    <property type="entry name" value="Glyco_hydro_17"/>
    <property type="match status" value="2"/>
</dbReference>
<dbReference type="Gene3D" id="3.20.20.80">
    <property type="entry name" value="Glycosidases"/>
    <property type="match status" value="2"/>
</dbReference>
<evidence type="ECO:0000313" key="10">
    <source>
        <dbReference type="Proteomes" id="UP000026962"/>
    </source>
</evidence>
<feature type="signal peptide" evidence="7">
    <location>
        <begin position="1"/>
        <end position="26"/>
    </location>
</feature>
<evidence type="ECO:0000256" key="3">
    <source>
        <dbReference type="ARBA" id="ARBA00022801"/>
    </source>
</evidence>
<reference evidence="9" key="1">
    <citation type="submission" date="2015-04" db="UniProtKB">
        <authorList>
            <consortium name="EnsemblPlants"/>
        </authorList>
    </citation>
    <scope>IDENTIFICATION</scope>
</reference>
<dbReference type="HOGENOM" id="CLU_283353_0_0_1"/>
<dbReference type="FunFam" id="1.20.58.1040:FF:000006">
    <property type="entry name" value="Os07g0539400 protein"/>
    <property type="match status" value="2"/>
</dbReference>
<feature type="domain" description="X8" evidence="8">
    <location>
        <begin position="1037"/>
        <end position="1121"/>
    </location>
</feature>
<feature type="chain" id="PRO_5002366656" description="X8 domain-containing protein" evidence="7">
    <location>
        <begin position="27"/>
        <end position="1126"/>
    </location>
</feature>
<dbReference type="Gene3D" id="1.20.58.1040">
    <property type="match status" value="4"/>
</dbReference>
<feature type="domain" description="X8" evidence="8">
    <location>
        <begin position="380"/>
        <end position="463"/>
    </location>
</feature>
<evidence type="ECO:0000256" key="4">
    <source>
        <dbReference type="ARBA" id="ARBA00023157"/>
    </source>
</evidence>
<evidence type="ECO:0000259" key="8">
    <source>
        <dbReference type="SMART" id="SM00768"/>
    </source>
</evidence>
<dbReference type="Proteomes" id="UP000026962">
    <property type="component" value="Chromosome 7"/>
</dbReference>
<dbReference type="STRING" id="4537.A0A0E0LLQ2"/>
<keyword evidence="4" id="KW-1015">Disulfide bond</keyword>
<dbReference type="EnsemblPlants" id="OPUNC07G16140.1">
    <property type="protein sequence ID" value="OPUNC07G16140.1"/>
    <property type="gene ID" value="OPUNC07G16140"/>
</dbReference>
<dbReference type="SMART" id="SM00768">
    <property type="entry name" value="X8"/>
    <property type="match status" value="4"/>
</dbReference>
<feature type="domain" description="X8" evidence="8">
    <location>
        <begin position="951"/>
        <end position="1034"/>
    </location>
</feature>
<dbReference type="AlphaFoldDB" id="A0A0E0LLQ2"/>
<keyword evidence="3" id="KW-0378">Hydrolase</keyword>
<evidence type="ECO:0000256" key="5">
    <source>
        <dbReference type="ARBA" id="ARBA00023295"/>
    </source>
</evidence>
<dbReference type="GO" id="GO:0005975">
    <property type="term" value="P:carbohydrate metabolic process"/>
    <property type="evidence" value="ECO:0007669"/>
    <property type="project" value="InterPro"/>
</dbReference>
<name>A0A0E0LLQ2_ORYPU</name>
<dbReference type="InterPro" id="IPR044965">
    <property type="entry name" value="Glyco_hydro_17_plant"/>
</dbReference>
<evidence type="ECO:0000256" key="2">
    <source>
        <dbReference type="ARBA" id="ARBA00022729"/>
    </source>
</evidence>
<reference evidence="9" key="2">
    <citation type="submission" date="2018-05" db="EMBL/GenBank/DDBJ databases">
        <title>OpunRS2 (Oryza punctata Reference Sequence Version 2).</title>
        <authorList>
            <person name="Zhang J."/>
            <person name="Kudrna D."/>
            <person name="Lee S."/>
            <person name="Talag J."/>
            <person name="Welchert J."/>
            <person name="Wing R.A."/>
        </authorList>
    </citation>
    <scope>NUCLEOTIDE SEQUENCE [LARGE SCALE GENOMIC DNA]</scope>
</reference>
<protein>
    <recommendedName>
        <fullName evidence="8">X8 domain-containing protein</fullName>
    </recommendedName>
</protein>
<sequence>MAVSHLHALLVAAALPLLLLSHAADAGEIGVCYGRDADNLIDPPAVVNLLKANGITVVRIFDADQAVLDAMANTGIKVMVAIPNTDLASAGQDLRSAADWVMNHVVPYRSRGTLINGISVGNEVFKLKPELTGMLVSAMQNVHKALENLNLANDIKVSTPIAFDALKMSFPPSAGEFKDDIAQSVMKPIIDFLKQTGSYFMVNLYPFIAYVDQPDKISLEFATFRPNIGVPDDNTGIRYFSLFDAQLDAVYAAINKVSGGSLTTSMAQQDGILSVKASESGHPSGNKFPPFSTRAAADIDTVATIANAQAYNNGLIRRVVSGASGMRDISAYIFSLFNENKKPGPAIEGNFGLFYPNGQKVYEVDFQGGGGGGACPTKTSWCVARADVGSAALQSALDWACGNGADCNAIQQGRACYEPNTLIAHASYAFNDYYQRKGQASGTCVFSGAASIVHRPSPSICDPNPSWCIAKSKIGDAQLQNALDYACGSCADCSAIQPGARCFDPDTKMAHATYAFNDFYQTTGRASGSCDFAGAASIVNQQPTRDACYKFPSHHIPDSSHSTATIDSTQEQSMAASHLLLHALLVAAALQLLLLSRADAGEIGVCYGRDASNLIKPPEVVKLLKANGITMVRIYDADATVLNSLANTGIKVMVMLPNMYLASAGRDVGNATDWVKNNVVPYLNQGTLINGVAVGNEVFKQKPELTGTLVSAMQNVQTALANLNLANGIKVSTPIAFDSLDVSFPPSDGRFKDSIAQSVMKPMIDFLIRTGSYLMVNLYPMYAAADPSTHISIEYATFRPNNGVLDGKTGIMYFSLFDAELDAVYAAISKVSGGSLRASLAQGDQMLVQVAESGYSSGSKFGPVVVEADADLNTIATIPNAQAYNNGLIRRVVSGSPGKHDVSAYIFSLFNEDLKPGSATEGHFGLFYPNGQKVYEVNFHGSGSTCPTNASWCVAKPNVENVALQRALDWACSNGADCSAIQQGKACYVPNTLVAHASYAFNDYYQRKGQASGTCNFDGVASIIYKPSPSICDPNPSWCVAKEGVGEAQLQNALDYACGSCADCSAIQRGAGCFDPDTKVAHATYAFNDYYQTAGRASGSCDFAGAASIVTQQPKIGNCLLPPNNS</sequence>
<dbReference type="InterPro" id="IPR017853">
    <property type="entry name" value="GH"/>
</dbReference>
<feature type="domain" description="X8" evidence="8">
    <location>
        <begin position="466"/>
        <end position="550"/>
    </location>
</feature>
<dbReference type="InterPro" id="IPR012946">
    <property type="entry name" value="X8"/>
</dbReference>
<dbReference type="FunFam" id="3.20.20.80:FF:000074">
    <property type="entry name" value="Hydrolase, hydrolyzing O-glycosyl compounds"/>
    <property type="match status" value="2"/>
</dbReference>
<evidence type="ECO:0000256" key="7">
    <source>
        <dbReference type="SAM" id="SignalP"/>
    </source>
</evidence>
<keyword evidence="5" id="KW-0326">Glycosidase</keyword>
<keyword evidence="10" id="KW-1185">Reference proteome</keyword>
<dbReference type="Pfam" id="PF07983">
    <property type="entry name" value="X8"/>
    <property type="match status" value="4"/>
</dbReference>
<organism evidence="9">
    <name type="scientific">Oryza punctata</name>
    <name type="common">Red rice</name>
    <dbReference type="NCBI Taxonomy" id="4537"/>
    <lineage>
        <taxon>Eukaryota</taxon>
        <taxon>Viridiplantae</taxon>
        <taxon>Streptophyta</taxon>
        <taxon>Embryophyta</taxon>
        <taxon>Tracheophyta</taxon>
        <taxon>Spermatophyta</taxon>
        <taxon>Magnoliopsida</taxon>
        <taxon>Liliopsida</taxon>
        <taxon>Poales</taxon>
        <taxon>Poaceae</taxon>
        <taxon>BOP clade</taxon>
        <taxon>Oryzoideae</taxon>
        <taxon>Oryzeae</taxon>
        <taxon>Oryzinae</taxon>
        <taxon>Oryza</taxon>
    </lineage>
</organism>
<dbReference type="eggNOG" id="ENOG502QVK5">
    <property type="taxonomic scope" value="Eukaryota"/>
</dbReference>
<dbReference type="PANTHER" id="PTHR32227">
    <property type="entry name" value="GLUCAN ENDO-1,3-BETA-GLUCOSIDASE BG1-RELATED-RELATED"/>
    <property type="match status" value="1"/>
</dbReference>
<evidence type="ECO:0000313" key="9">
    <source>
        <dbReference type="EnsemblPlants" id="OPUNC07G16140.1"/>
    </source>
</evidence>
<dbReference type="GO" id="GO:0004553">
    <property type="term" value="F:hydrolase activity, hydrolyzing O-glycosyl compounds"/>
    <property type="evidence" value="ECO:0007669"/>
    <property type="project" value="InterPro"/>
</dbReference>
<evidence type="ECO:0000256" key="1">
    <source>
        <dbReference type="ARBA" id="ARBA00008773"/>
    </source>
</evidence>
<dbReference type="InterPro" id="IPR000490">
    <property type="entry name" value="Glyco_hydro_17"/>
</dbReference>
<comment type="similarity">
    <text evidence="1 6">Belongs to the glycosyl hydrolase 17 family.</text>
</comment>
<dbReference type="OMA" id="WCIAKSK"/>
<dbReference type="SUPFAM" id="SSF51445">
    <property type="entry name" value="(Trans)glycosidases"/>
    <property type="match status" value="2"/>
</dbReference>
<proteinExistence type="inferred from homology"/>
<evidence type="ECO:0000256" key="6">
    <source>
        <dbReference type="RuleBase" id="RU004335"/>
    </source>
</evidence>
<dbReference type="FunFam" id="1.20.58.1040:FF:000004">
    <property type="entry name" value="O-Glycosyl hydrolase family 17 protein"/>
    <property type="match status" value="2"/>
</dbReference>
<dbReference type="Gramene" id="OPUNC07G16140.1">
    <property type="protein sequence ID" value="OPUNC07G16140.1"/>
    <property type="gene ID" value="OPUNC07G16140"/>
</dbReference>
<keyword evidence="2 7" id="KW-0732">Signal</keyword>
<accession>A0A0E0LLQ2</accession>